<dbReference type="NCBIfam" id="NF000282">
    <property type="entry name" value="RND_permease_1"/>
    <property type="match status" value="1"/>
</dbReference>
<dbReference type="Pfam" id="PF00873">
    <property type="entry name" value="ACR_tran"/>
    <property type="match status" value="1"/>
</dbReference>
<evidence type="ECO:0000256" key="6">
    <source>
        <dbReference type="ARBA" id="ARBA00022692"/>
    </source>
</evidence>
<feature type="transmembrane region" description="Helical" evidence="9">
    <location>
        <begin position="548"/>
        <end position="567"/>
    </location>
</feature>
<dbReference type="PANTHER" id="PTHR32063:SF11">
    <property type="entry name" value="CATION OR DRUG EFFLUX SYSTEM PROTEIN"/>
    <property type="match status" value="1"/>
</dbReference>
<organism evidence="11 12">
    <name type="scientific">Delftia lacustris</name>
    <dbReference type="NCBI Taxonomy" id="558537"/>
    <lineage>
        <taxon>Bacteria</taxon>
        <taxon>Pseudomonadati</taxon>
        <taxon>Pseudomonadota</taxon>
        <taxon>Betaproteobacteria</taxon>
        <taxon>Burkholderiales</taxon>
        <taxon>Comamonadaceae</taxon>
        <taxon>Delftia</taxon>
    </lineage>
</organism>
<dbReference type="GO" id="GO:0015562">
    <property type="term" value="F:efflux transmembrane transporter activity"/>
    <property type="evidence" value="ECO:0007669"/>
    <property type="project" value="InterPro"/>
</dbReference>
<name>A0A1H3I8W1_9BURK</name>
<feature type="region of interest" description="Disordered" evidence="10">
    <location>
        <begin position="1047"/>
        <end position="1068"/>
    </location>
</feature>
<comment type="similarity">
    <text evidence="2 9">Belongs to the resistance-nodulation-cell division (RND) (TC 2.A.6) family.</text>
</comment>
<dbReference type="NCBIfam" id="TIGR00915">
    <property type="entry name" value="2A0602"/>
    <property type="match status" value="1"/>
</dbReference>
<keyword evidence="7 9" id="KW-1133">Transmembrane helix</keyword>
<evidence type="ECO:0000256" key="4">
    <source>
        <dbReference type="ARBA" id="ARBA00022475"/>
    </source>
</evidence>
<dbReference type="Gene3D" id="3.30.70.1440">
    <property type="entry name" value="Multidrug efflux transporter AcrB pore domain"/>
    <property type="match status" value="1"/>
</dbReference>
<evidence type="ECO:0000256" key="10">
    <source>
        <dbReference type="SAM" id="MobiDB-lite"/>
    </source>
</evidence>
<dbReference type="Gene3D" id="3.30.2090.10">
    <property type="entry name" value="Multidrug efflux transporter AcrB TolC docking domain, DN and DC subdomains"/>
    <property type="match status" value="2"/>
</dbReference>
<dbReference type="Proteomes" id="UP000183417">
    <property type="component" value="Unassembled WGS sequence"/>
</dbReference>
<dbReference type="EMBL" id="FNPE01000003">
    <property type="protein sequence ID" value="SDY24143.1"/>
    <property type="molecule type" value="Genomic_DNA"/>
</dbReference>
<comment type="subcellular location">
    <subcellularLocation>
        <location evidence="1 9">Cell inner membrane</location>
        <topology evidence="1 9">Multi-pass membrane protein</topology>
    </subcellularLocation>
</comment>
<feature type="transmembrane region" description="Helical" evidence="9">
    <location>
        <begin position="1012"/>
        <end position="1034"/>
    </location>
</feature>
<evidence type="ECO:0000256" key="7">
    <source>
        <dbReference type="ARBA" id="ARBA00022989"/>
    </source>
</evidence>
<dbReference type="InterPro" id="IPR027463">
    <property type="entry name" value="AcrB_DN_DC_subdom"/>
</dbReference>
<dbReference type="FunFam" id="1.20.1640.10:FF:000001">
    <property type="entry name" value="Efflux pump membrane transporter"/>
    <property type="match status" value="1"/>
</dbReference>
<dbReference type="InterPro" id="IPR001036">
    <property type="entry name" value="Acrflvin-R"/>
</dbReference>
<keyword evidence="6 9" id="KW-0812">Transmembrane</keyword>
<sequence length="1068" mass="114165">MDFSKFFIDRPIFAVVLSIILFAVGLVAIPQLPVGEYPEVVPPSVVVRATYPGANPKEIAESVAVPLEEAINGVEGLIYLKSVAASDGSLQVVATFRADVDPDTAAVRVQNRVSQAQSRLPEEVRQYGVTTQKRSSTPLMYAGLTSSDGNHDALYLRNHATLKIKDELARIPGIGEVALYGAGDYAMRVWLDPSKVAARQLTAAEVIAAIREQNVQVSAGQLGAEPSPKGSDKLLSINVRGRLKTAEEFGSIVLKGGADGQVVRLSDVARIELGASDYSMRSLSDTRQMAAVGIFLSPGANALGVAREVYATMERLSRDLPEGVNFETVWDPTVFVRDSIKAVQSTLIEAVILVVLVVIVFLQTWRASIIPLLAVPVSIVGTFAGLYLLGYSINTLTLFGLVLAIGIVVDDAIVVVENVERYIEEGHTPLEAAHLAMKEVSGPIIAIALVLCAVFVPMAFLSGVTGQFYKQFAVTIAISTVISAINSLTLSPALAAKLLQPRGAPRDLLSRGLDRSLGWFFRPFNRFFDRSAHGYQNSVGQSLRRRGLVFAVYAALLAGTAVLFQAVPGGFIPLQDKLYLFGGAKLPEGASLGRTSEVTRQIVELAHSVKGVDKVAAFAGFNALQTTTTPNLTSSYIMLKPFGERTRSAEEINAELGAKFAQIEGGFAYALMPPPIQGLGNGSGYSLFLQDRAGLGYAALQQALQAFQAEIAKTPGMTYPVSSYQSNIPQLEVKVDRTKAKAQGVALTDLFQTLQAYLGSVYVNDFNAFGRVWRVMLQADADHRQAVEDIARLRTRNARGEMVPIGSMVTVVPSFGPDPVLRYNGFPAADLIGDSDPRVLSSGEVLTKLQEIAQRTLPRGIELAWTDLSYQQVEQSNAAAVVFAIAVMLVFLVLAALYESWTLPLAVILIVPVCICAALFGVWLAGGDNNVFVQVGLVVLMGLACKNAILIVEFARELELRGVGIVDAALQACRLRLRPIVMTSIAFIAGAVPLLIGGGAGSEVRAATGVTVFSGMLGVTLFGLFLTPVFYVTLRRLSGRALTGHAPAHAAPASPPSDKAAPLEPHHV</sequence>
<feature type="transmembrane region" description="Helical" evidence="9">
    <location>
        <begin position="12"/>
        <end position="32"/>
    </location>
</feature>
<dbReference type="Gene3D" id="3.30.70.1320">
    <property type="entry name" value="Multidrug efflux transporter AcrB pore domain like"/>
    <property type="match status" value="1"/>
</dbReference>
<keyword evidence="5 9" id="KW-0997">Cell inner membrane</keyword>
<feature type="transmembrane region" description="Helical" evidence="9">
    <location>
        <begin position="931"/>
        <end position="952"/>
    </location>
</feature>
<evidence type="ECO:0000256" key="9">
    <source>
        <dbReference type="RuleBase" id="RU364070"/>
    </source>
</evidence>
<feature type="compositionally biased region" description="Low complexity" evidence="10">
    <location>
        <begin position="1047"/>
        <end position="1062"/>
    </location>
</feature>
<reference evidence="11 12" key="1">
    <citation type="submission" date="2016-10" db="EMBL/GenBank/DDBJ databases">
        <authorList>
            <person name="de Groot N.N."/>
        </authorList>
    </citation>
    <scope>NUCLEOTIDE SEQUENCE [LARGE SCALE GENOMIC DNA]</scope>
    <source>
        <strain evidence="11 12">LMG 24775</strain>
    </source>
</reference>
<evidence type="ECO:0000256" key="5">
    <source>
        <dbReference type="ARBA" id="ARBA00022519"/>
    </source>
</evidence>
<evidence type="ECO:0000313" key="12">
    <source>
        <dbReference type="Proteomes" id="UP000183417"/>
    </source>
</evidence>
<dbReference type="GeneID" id="94689464"/>
<keyword evidence="3 9" id="KW-0813">Transport</keyword>
<feature type="transmembrane region" description="Helical" evidence="9">
    <location>
        <begin position="342"/>
        <end position="362"/>
    </location>
</feature>
<dbReference type="GO" id="GO:0005886">
    <property type="term" value="C:plasma membrane"/>
    <property type="evidence" value="ECO:0007669"/>
    <property type="project" value="UniProtKB-SubCell"/>
</dbReference>
<dbReference type="PANTHER" id="PTHR32063">
    <property type="match status" value="1"/>
</dbReference>
<dbReference type="SUPFAM" id="SSF82866">
    <property type="entry name" value="Multidrug efflux transporter AcrB transmembrane domain"/>
    <property type="match status" value="2"/>
</dbReference>
<keyword evidence="4" id="KW-1003">Cell membrane</keyword>
<proteinExistence type="inferred from homology"/>
<dbReference type="GO" id="GO:0042910">
    <property type="term" value="F:xenobiotic transmembrane transporter activity"/>
    <property type="evidence" value="ECO:0007669"/>
    <property type="project" value="TreeGrafter"/>
</dbReference>
<feature type="transmembrane region" description="Helical" evidence="9">
    <location>
        <begin position="905"/>
        <end position="925"/>
    </location>
</feature>
<protein>
    <recommendedName>
        <fullName evidence="9">Efflux pump membrane transporter</fullName>
    </recommendedName>
</protein>
<evidence type="ECO:0000256" key="8">
    <source>
        <dbReference type="ARBA" id="ARBA00023136"/>
    </source>
</evidence>
<dbReference type="SUPFAM" id="SSF82714">
    <property type="entry name" value="Multidrug efflux transporter AcrB TolC docking domain, DN and DC subdomains"/>
    <property type="match status" value="2"/>
</dbReference>
<dbReference type="AlphaFoldDB" id="A0A1H3I8W1"/>
<feature type="transmembrane region" description="Helical" evidence="9">
    <location>
        <begin position="396"/>
        <end position="419"/>
    </location>
</feature>
<feature type="transmembrane region" description="Helical" evidence="9">
    <location>
        <begin position="980"/>
        <end position="1000"/>
    </location>
</feature>
<feature type="transmembrane region" description="Helical" evidence="9">
    <location>
        <begin position="369"/>
        <end position="390"/>
    </location>
</feature>
<keyword evidence="8 9" id="KW-0472">Membrane</keyword>
<evidence type="ECO:0000256" key="3">
    <source>
        <dbReference type="ARBA" id="ARBA00022448"/>
    </source>
</evidence>
<feature type="transmembrane region" description="Helical" evidence="9">
    <location>
        <begin position="472"/>
        <end position="496"/>
    </location>
</feature>
<gene>
    <name evidence="11" type="ORF">SAMN05421547_103227</name>
</gene>
<dbReference type="RefSeq" id="WP_074921209.1">
    <property type="nucleotide sequence ID" value="NZ_CP141274.1"/>
</dbReference>
<evidence type="ECO:0000256" key="1">
    <source>
        <dbReference type="ARBA" id="ARBA00004429"/>
    </source>
</evidence>
<evidence type="ECO:0000313" key="11">
    <source>
        <dbReference type="EMBL" id="SDY24143.1"/>
    </source>
</evidence>
<dbReference type="Gene3D" id="3.30.70.1430">
    <property type="entry name" value="Multidrug efflux transporter AcrB pore domain"/>
    <property type="match status" value="2"/>
</dbReference>
<dbReference type="FunFam" id="3.30.70.1430:FF:000001">
    <property type="entry name" value="Efflux pump membrane transporter"/>
    <property type="match status" value="1"/>
</dbReference>
<evidence type="ECO:0000256" key="2">
    <source>
        <dbReference type="ARBA" id="ARBA00010942"/>
    </source>
</evidence>
<feature type="transmembrane region" description="Helical" evidence="9">
    <location>
        <begin position="440"/>
        <end position="460"/>
    </location>
</feature>
<dbReference type="InterPro" id="IPR004764">
    <property type="entry name" value="MdtF-like"/>
</dbReference>
<dbReference type="SUPFAM" id="SSF82693">
    <property type="entry name" value="Multidrug efflux transporter AcrB pore domain, PN1, PN2, PC1 and PC2 subdomains"/>
    <property type="match status" value="3"/>
</dbReference>
<accession>A0A1H3I8W1</accession>
<dbReference type="GO" id="GO:0009636">
    <property type="term" value="P:response to toxic substance"/>
    <property type="evidence" value="ECO:0007669"/>
    <property type="project" value="UniProtKB-ARBA"/>
</dbReference>
<dbReference type="Gene3D" id="1.20.1640.10">
    <property type="entry name" value="Multidrug efflux transporter AcrB transmembrane domain"/>
    <property type="match status" value="2"/>
</dbReference>
<feature type="transmembrane region" description="Helical" evidence="9">
    <location>
        <begin position="878"/>
        <end position="898"/>
    </location>
</feature>
<dbReference type="PRINTS" id="PR00702">
    <property type="entry name" value="ACRIFLAVINRP"/>
</dbReference>